<keyword evidence="2" id="KW-0354">Hemolysis</keyword>
<evidence type="ECO:0000313" key="3">
    <source>
        <dbReference type="EMBL" id="CEG56085.1"/>
    </source>
</evidence>
<dbReference type="GO" id="GO:0031640">
    <property type="term" value="P:killing of cells of another organism"/>
    <property type="evidence" value="ECO:0007669"/>
    <property type="project" value="UniProtKB-KW"/>
</dbReference>
<dbReference type="STRING" id="1212491.LFA_0633"/>
<dbReference type="PANTHER" id="PTHR30203:SF29">
    <property type="entry name" value="PROTEIN CYAE"/>
    <property type="match status" value="1"/>
</dbReference>
<accession>A0A098G3M4</accession>
<dbReference type="RefSeq" id="WP_052673835.1">
    <property type="nucleotide sequence ID" value="NZ_LN614827.1"/>
</dbReference>
<organism evidence="3 4">
    <name type="scientific">Legionella fallonii LLAP-10</name>
    <dbReference type="NCBI Taxonomy" id="1212491"/>
    <lineage>
        <taxon>Bacteria</taxon>
        <taxon>Pseudomonadati</taxon>
        <taxon>Pseudomonadota</taxon>
        <taxon>Gammaproteobacteria</taxon>
        <taxon>Legionellales</taxon>
        <taxon>Legionellaceae</taxon>
        <taxon>Legionella</taxon>
    </lineage>
</organism>
<comment type="function">
    <text evidence="2">CyaE is necessary for transport of calmodulin-sensitive adenylate cyclase-hemolysin (cyclolysin).</text>
</comment>
<dbReference type="Pfam" id="PF02321">
    <property type="entry name" value="OEP"/>
    <property type="match status" value="2"/>
</dbReference>
<evidence type="ECO:0000256" key="1">
    <source>
        <dbReference type="ARBA" id="ARBA00007613"/>
    </source>
</evidence>
<dbReference type="PIRSF" id="PIRSF001892">
    <property type="entry name" value="CyaE"/>
    <property type="match status" value="1"/>
</dbReference>
<dbReference type="Gene3D" id="1.20.1600.10">
    <property type="entry name" value="Outer membrane efflux proteins (OEP)"/>
    <property type="match status" value="1"/>
</dbReference>
<evidence type="ECO:0000256" key="2">
    <source>
        <dbReference type="PIRNR" id="PIRNR001892"/>
    </source>
</evidence>
<dbReference type="InterPro" id="IPR010131">
    <property type="entry name" value="MdtP/NodT-like"/>
</dbReference>
<dbReference type="HOGENOM" id="CLU_012817_10_2_6"/>
<sequence length="502" mass="54297">MKRFVFAIGGISLLSLGFLSGCYSPVERLAPQSPDHPWVPDDSVDKGARAVNKFELPANLAAPYLQKHVPVDKKHIYNLAELIDLAESANPDTRLAWEQSKQAAYAVGLSKASYLPDISAVALGGQQYTPLPAPKLLFPNGKFTADTSEVLPSLVIKWLLFDFGKRDSTVKAALQLSLASNIEFTGAHQKLIYEVSKAYFALDAERAQLYVAKSALKNTKVLLDAAEARYKRGLETSTQVAIAKRETAKARFELARAIAVDNDAYHALLEAMGLTPTLRIHVADSAHRVLPKRLVGDVNTHIKRALMKRPDIAAAFARVRASEADISGAEASYRPTVAFEGVAYQNIGSLSIDHGPTSRVNNPATAFLFKLNLPLFDGGARRNTLRIARSKNAAAKEEFAKIQDSAIRQVARAYDTVKSSLAEYDSALALVNAANTAYDAALDSYRQGLETFTNTAIAETERARAQSVLAQAHASVLTAAAALAFSTGELISIDALNNTTKQ</sequence>
<dbReference type="PANTHER" id="PTHR30203">
    <property type="entry name" value="OUTER MEMBRANE CATION EFFLUX PROTEIN"/>
    <property type="match status" value="1"/>
</dbReference>
<dbReference type="GO" id="GO:0015562">
    <property type="term" value="F:efflux transmembrane transporter activity"/>
    <property type="evidence" value="ECO:0007669"/>
    <property type="project" value="InterPro"/>
</dbReference>
<evidence type="ECO:0000313" key="4">
    <source>
        <dbReference type="Proteomes" id="UP000032430"/>
    </source>
</evidence>
<dbReference type="InterPro" id="IPR003423">
    <property type="entry name" value="OMP_efflux"/>
</dbReference>
<dbReference type="SUPFAM" id="SSF56954">
    <property type="entry name" value="Outer membrane efflux proteins (OEP)"/>
    <property type="match status" value="1"/>
</dbReference>
<dbReference type="AlphaFoldDB" id="A0A098G3M4"/>
<gene>
    <name evidence="3" type="ORF">LFA_0633</name>
</gene>
<comment type="similarity">
    <text evidence="1 2">Belongs to the outer membrane factor (OMF) (TC 1.B.17) family.</text>
</comment>
<dbReference type="InterPro" id="IPR028351">
    <property type="entry name" value="CyaE"/>
</dbReference>
<name>A0A098G3M4_9GAMM</name>
<dbReference type="OrthoDB" id="5296315at2"/>
<keyword evidence="2" id="KW-0472">Membrane</keyword>
<protein>
    <recommendedName>
        <fullName evidence="2">Protein CyaE</fullName>
    </recommendedName>
</protein>
<dbReference type="PROSITE" id="PS51257">
    <property type="entry name" value="PROKAR_LIPOPROTEIN"/>
    <property type="match status" value="1"/>
</dbReference>
<proteinExistence type="inferred from homology"/>
<reference evidence="4" key="1">
    <citation type="submission" date="2014-09" db="EMBL/GenBank/DDBJ databases">
        <authorList>
            <person name="Gomez-Valero L."/>
        </authorList>
    </citation>
    <scope>NUCLEOTIDE SEQUENCE [LARGE SCALE GENOMIC DNA]</scope>
    <source>
        <strain evidence="4">ATCC700992</strain>
    </source>
</reference>
<comment type="subcellular location">
    <subcellularLocation>
        <location evidence="2">Cell outer membrane</location>
        <topology evidence="2">Peripheral membrane protein</topology>
    </subcellularLocation>
</comment>
<dbReference type="GO" id="GO:0009279">
    <property type="term" value="C:cell outer membrane"/>
    <property type="evidence" value="ECO:0007669"/>
    <property type="project" value="UniProtKB-SubCell"/>
</dbReference>
<dbReference type="Proteomes" id="UP000032430">
    <property type="component" value="Chromosome I"/>
</dbReference>
<keyword evidence="4" id="KW-1185">Reference proteome</keyword>
<keyword evidence="2" id="KW-0204">Cytolysis</keyword>
<keyword evidence="2" id="KW-0813">Transport</keyword>
<dbReference type="EMBL" id="LN614827">
    <property type="protein sequence ID" value="CEG56085.1"/>
    <property type="molecule type" value="Genomic_DNA"/>
</dbReference>
<keyword evidence="2" id="KW-0998">Cell outer membrane</keyword>
<dbReference type="KEGG" id="lfa:LFA_0633"/>